<dbReference type="SUPFAM" id="SSF47598">
    <property type="entry name" value="Ribbon-helix-helix"/>
    <property type="match status" value="1"/>
</dbReference>
<dbReference type="Proteomes" id="UP000191988">
    <property type="component" value="Unassembled WGS sequence"/>
</dbReference>
<dbReference type="EMBL" id="FBWK01000009">
    <property type="protein sequence ID" value="CUX12313.1"/>
    <property type="molecule type" value="Genomic_DNA"/>
</dbReference>
<sequence>MTTTRSKPDQYQLRFPPGLRDRLKNEADRRGRSMNAEIIERLEQSLRGWPKVTVPEQLFERVKRARSYQRDEIEQEINKSAIALIEKSLPSSGAMHRDLLGLFYQVLNMVPDEERESLRERFKDIFDDLVSASDDRRKR</sequence>
<dbReference type="Pfam" id="PF03869">
    <property type="entry name" value="Arc"/>
    <property type="match status" value="1"/>
</dbReference>
<accession>A0A1S7NVX1</accession>
<dbReference type="GO" id="GO:0006355">
    <property type="term" value="P:regulation of DNA-templated transcription"/>
    <property type="evidence" value="ECO:0007669"/>
    <property type="project" value="InterPro"/>
</dbReference>
<keyword evidence="4" id="KW-1185">Reference proteome</keyword>
<dbReference type="GO" id="GO:0003677">
    <property type="term" value="F:DNA binding"/>
    <property type="evidence" value="ECO:0007669"/>
    <property type="project" value="InterPro"/>
</dbReference>
<evidence type="ECO:0000313" key="3">
    <source>
        <dbReference type="EMBL" id="CUX12313.1"/>
    </source>
</evidence>
<dbReference type="Gene3D" id="1.10.1220.10">
    <property type="entry name" value="Met repressor-like"/>
    <property type="match status" value="1"/>
</dbReference>
<feature type="domain" description="Arc-like DNA binding" evidence="2">
    <location>
        <begin position="6"/>
        <end position="47"/>
    </location>
</feature>
<dbReference type="AlphaFoldDB" id="A0A1S7NVX1"/>
<dbReference type="InterPro" id="IPR010985">
    <property type="entry name" value="Ribbon_hlx_hlx"/>
</dbReference>
<proteinExistence type="predicted"/>
<name>A0A1S7NVX1_9HYPH</name>
<organism evidence="3 4">
    <name type="scientific">Agrobacterium tomkonis CFBP 6623</name>
    <dbReference type="NCBI Taxonomy" id="1183432"/>
    <lineage>
        <taxon>Bacteria</taxon>
        <taxon>Pseudomonadati</taxon>
        <taxon>Pseudomonadota</taxon>
        <taxon>Alphaproteobacteria</taxon>
        <taxon>Hyphomicrobiales</taxon>
        <taxon>Rhizobiaceae</taxon>
        <taxon>Rhizobium/Agrobacterium group</taxon>
        <taxon>Agrobacterium</taxon>
        <taxon>Agrobacterium tumefaciens complex</taxon>
    </lineage>
</organism>
<evidence type="ECO:0000259" key="2">
    <source>
        <dbReference type="Pfam" id="PF03869"/>
    </source>
</evidence>
<reference evidence="4" key="1">
    <citation type="submission" date="2016-01" db="EMBL/GenBank/DDBJ databases">
        <authorList>
            <person name="Regsiter A."/>
            <person name="william w."/>
        </authorList>
    </citation>
    <scope>NUCLEOTIDE SEQUENCE [LARGE SCALE GENOMIC DNA]</scope>
    <source>
        <strain evidence="4">CFBP 6623</strain>
    </source>
</reference>
<evidence type="ECO:0000313" key="4">
    <source>
        <dbReference type="Proteomes" id="UP000191988"/>
    </source>
</evidence>
<dbReference type="STRING" id="1183432.AGR3A_Cc170165"/>
<protein>
    <recommendedName>
        <fullName evidence="2">Arc-like DNA binding domain-containing protein</fullName>
    </recommendedName>
</protein>
<dbReference type="InterPro" id="IPR013321">
    <property type="entry name" value="Arc_rbn_hlx_hlx"/>
</dbReference>
<dbReference type="RefSeq" id="WP_137002522.1">
    <property type="nucleotide sequence ID" value="NZ_LT009723.1"/>
</dbReference>
<feature type="compositionally biased region" description="Basic and acidic residues" evidence="1">
    <location>
        <begin position="19"/>
        <end position="28"/>
    </location>
</feature>
<evidence type="ECO:0000256" key="1">
    <source>
        <dbReference type="SAM" id="MobiDB-lite"/>
    </source>
</evidence>
<gene>
    <name evidence="3" type="ORF">AGR3A_Cc170165</name>
</gene>
<dbReference type="InterPro" id="IPR005569">
    <property type="entry name" value="Arc_DNA-bd_dom"/>
</dbReference>
<feature type="region of interest" description="Disordered" evidence="1">
    <location>
        <begin position="1"/>
        <end position="28"/>
    </location>
</feature>